<keyword evidence="2" id="KW-1185">Reference proteome</keyword>
<dbReference type="NCBIfam" id="TIGR03696">
    <property type="entry name" value="Rhs_assc_core"/>
    <property type="match status" value="1"/>
</dbReference>
<evidence type="ECO:0000313" key="1">
    <source>
        <dbReference type="EMBL" id="RAJ08779.1"/>
    </source>
</evidence>
<name>A0A327QW07_9BACT</name>
<reference evidence="1 2" key="1">
    <citation type="submission" date="2018-06" db="EMBL/GenBank/DDBJ databases">
        <title>Genomic Encyclopedia of Archaeal and Bacterial Type Strains, Phase II (KMG-II): from individual species to whole genera.</title>
        <authorList>
            <person name="Goeker M."/>
        </authorList>
    </citation>
    <scope>NUCLEOTIDE SEQUENCE [LARGE SCALE GENOMIC DNA]</scope>
    <source>
        <strain evidence="1 2">DSM 23857</strain>
    </source>
</reference>
<organism evidence="1 2">
    <name type="scientific">Chitinophaga skermanii</name>
    <dbReference type="NCBI Taxonomy" id="331697"/>
    <lineage>
        <taxon>Bacteria</taxon>
        <taxon>Pseudomonadati</taxon>
        <taxon>Bacteroidota</taxon>
        <taxon>Chitinophagia</taxon>
        <taxon>Chitinophagales</taxon>
        <taxon>Chitinophagaceae</taxon>
        <taxon>Chitinophaga</taxon>
    </lineage>
</organism>
<proteinExistence type="predicted"/>
<sequence>MYKRYYKDGAYTKTWYVKDAQGNTLAVYGNRPTKPSSIYWNEQHLYGSTRRGMWTPSLLMSASINSSTVWSTDGLKLYELCNHLGNVLAVISNKALPQGAPMPHNLAELKSVQDYYPFGMMMPGRKFTNTYRYGFNGKENDNDNEVKGEGNQQDYGMRVYDPRIGKFLSVDPITKQYPELTPYQFASNSPISAIDLDGLEATISIEKNTYFVALKNIDFRFIQRKSTEYFTQATMDFPRHDFSINTQMFDYKSSIDYYYAKTLQPSSDYTPQGQNVAHGQVISGRSADKTFHISHNKDGTWSTGYGDVPKDVTFGIGGGTPIVINGLKFGEENVFTDNAPDRVKKIGAKGWVDPADWKYLKQKSNGVYAGQNDAAVGKTILGFNSKTNDWIIVSQQNGK</sequence>
<dbReference type="PANTHER" id="PTHR32305">
    <property type="match status" value="1"/>
</dbReference>
<dbReference type="Proteomes" id="UP000249547">
    <property type="component" value="Unassembled WGS sequence"/>
</dbReference>
<comment type="caution">
    <text evidence="1">The sequence shown here is derived from an EMBL/GenBank/DDBJ whole genome shotgun (WGS) entry which is preliminary data.</text>
</comment>
<dbReference type="InterPro" id="IPR050708">
    <property type="entry name" value="T6SS_VgrG/RHS"/>
</dbReference>
<gene>
    <name evidence="1" type="ORF">LX64_01433</name>
</gene>
<evidence type="ECO:0000313" key="2">
    <source>
        <dbReference type="Proteomes" id="UP000249547"/>
    </source>
</evidence>
<dbReference type="PANTHER" id="PTHR32305:SF15">
    <property type="entry name" value="PROTEIN RHSA-RELATED"/>
    <property type="match status" value="1"/>
</dbReference>
<dbReference type="EMBL" id="QLLL01000002">
    <property type="protein sequence ID" value="RAJ08779.1"/>
    <property type="molecule type" value="Genomic_DNA"/>
</dbReference>
<dbReference type="Gene3D" id="2.180.10.10">
    <property type="entry name" value="RHS repeat-associated core"/>
    <property type="match status" value="1"/>
</dbReference>
<dbReference type="InterPro" id="IPR022385">
    <property type="entry name" value="Rhs_assc_core"/>
</dbReference>
<protein>
    <submittedName>
        <fullName evidence="1">RHS repeat-associated protein</fullName>
    </submittedName>
</protein>
<dbReference type="AlphaFoldDB" id="A0A327QW07"/>
<accession>A0A327QW07</accession>